<dbReference type="Pfam" id="PF14833">
    <property type="entry name" value="NAD_binding_11"/>
    <property type="match status" value="2"/>
</dbReference>
<keyword evidence="4" id="KW-1185">Reference proteome</keyword>
<feature type="domain" description="6-phosphogluconate dehydrogenase NADP-binding" evidence="1">
    <location>
        <begin position="5"/>
        <end position="165"/>
    </location>
</feature>
<dbReference type="SUPFAM" id="SSF48179">
    <property type="entry name" value="6-phosphogluconate dehydrogenase C-terminal domain-like"/>
    <property type="match status" value="2"/>
</dbReference>
<accession>A0A074VH12</accession>
<protein>
    <submittedName>
        <fullName evidence="3">Uncharacterized protein</fullName>
    </submittedName>
</protein>
<dbReference type="InterPro" id="IPR008927">
    <property type="entry name" value="6-PGluconate_DH-like_C_sf"/>
</dbReference>
<evidence type="ECO:0000259" key="2">
    <source>
        <dbReference type="Pfam" id="PF14833"/>
    </source>
</evidence>
<proteinExistence type="predicted"/>
<dbReference type="PANTHER" id="PTHR43060">
    <property type="entry name" value="3-HYDROXYISOBUTYRATE DEHYDROGENASE-LIKE 1, MITOCHONDRIAL-RELATED"/>
    <property type="match status" value="1"/>
</dbReference>
<feature type="domain" description="3-hydroxyisobutyrate dehydrogenase-like NAD-binding" evidence="2">
    <location>
        <begin position="173"/>
        <end position="291"/>
    </location>
</feature>
<evidence type="ECO:0000313" key="3">
    <source>
        <dbReference type="EMBL" id="KEQ60035.1"/>
    </source>
</evidence>
<name>A0A074VH12_AURM1</name>
<dbReference type="EMBL" id="KL584845">
    <property type="protein sequence ID" value="KEQ60035.1"/>
    <property type="molecule type" value="Genomic_DNA"/>
</dbReference>
<reference evidence="3 4" key="1">
    <citation type="journal article" date="2014" name="BMC Genomics">
        <title>Genome sequencing of four Aureobasidium pullulans varieties: biotechnological potential, stress tolerance, and description of new species.</title>
        <authorList>
            <person name="Gostin Ar C."/>
            <person name="Ohm R.A."/>
            <person name="Kogej T."/>
            <person name="Sonjak S."/>
            <person name="Turk M."/>
            <person name="Zajc J."/>
            <person name="Zalar P."/>
            <person name="Grube M."/>
            <person name="Sun H."/>
            <person name="Han J."/>
            <person name="Sharma A."/>
            <person name="Chiniquy J."/>
            <person name="Ngan C.Y."/>
            <person name="Lipzen A."/>
            <person name="Barry K."/>
            <person name="Grigoriev I.V."/>
            <person name="Gunde-Cimerman N."/>
        </authorList>
    </citation>
    <scope>NUCLEOTIDE SEQUENCE [LARGE SCALE GENOMIC DNA]</scope>
    <source>
        <strain evidence="3 4">CBS 110374</strain>
    </source>
</reference>
<dbReference type="InterPro" id="IPR029154">
    <property type="entry name" value="HIBADH-like_NADP-bd"/>
</dbReference>
<dbReference type="HOGENOM" id="CLU_035117_1_2_1"/>
<dbReference type="GO" id="GO:0051287">
    <property type="term" value="F:NAD binding"/>
    <property type="evidence" value="ECO:0007669"/>
    <property type="project" value="InterPro"/>
</dbReference>
<organism evidence="3 4">
    <name type="scientific">Aureobasidium melanogenum (strain CBS 110374)</name>
    <name type="common">Aureobasidium pullulans var. melanogenum</name>
    <dbReference type="NCBI Taxonomy" id="1043003"/>
    <lineage>
        <taxon>Eukaryota</taxon>
        <taxon>Fungi</taxon>
        <taxon>Dikarya</taxon>
        <taxon>Ascomycota</taxon>
        <taxon>Pezizomycotina</taxon>
        <taxon>Dothideomycetes</taxon>
        <taxon>Dothideomycetidae</taxon>
        <taxon>Dothideales</taxon>
        <taxon>Saccotheciaceae</taxon>
        <taxon>Aureobasidium</taxon>
    </lineage>
</organism>
<dbReference type="STRING" id="1043003.A0A074VH12"/>
<gene>
    <name evidence="3" type="ORF">M437DRAFT_77796</name>
</gene>
<dbReference type="AlphaFoldDB" id="A0A074VH12"/>
<dbReference type="Pfam" id="PF03446">
    <property type="entry name" value="NAD_binding_2"/>
    <property type="match status" value="1"/>
</dbReference>
<dbReference type="InterPro" id="IPR006115">
    <property type="entry name" value="6PGDH_NADP-bd"/>
</dbReference>
<dbReference type="GO" id="GO:0050661">
    <property type="term" value="F:NADP binding"/>
    <property type="evidence" value="ECO:0007669"/>
    <property type="project" value="InterPro"/>
</dbReference>
<dbReference type="InterPro" id="IPR036291">
    <property type="entry name" value="NAD(P)-bd_dom_sf"/>
</dbReference>
<dbReference type="Gene3D" id="3.40.50.720">
    <property type="entry name" value="NAD(P)-binding Rossmann-like Domain"/>
    <property type="match status" value="1"/>
</dbReference>
<dbReference type="Proteomes" id="UP000030672">
    <property type="component" value="Unassembled WGS sequence"/>
</dbReference>
<dbReference type="PANTHER" id="PTHR43060:SF17">
    <property type="entry name" value="L-THREONATE DEHYDROGENASE"/>
    <property type="match status" value="1"/>
</dbReference>
<dbReference type="RefSeq" id="XP_040877058.1">
    <property type="nucleotide sequence ID" value="XM_041026882.1"/>
</dbReference>
<dbReference type="InterPro" id="IPR013328">
    <property type="entry name" value="6PGD_dom2"/>
</dbReference>
<dbReference type="GeneID" id="63920255"/>
<dbReference type="SUPFAM" id="SSF51735">
    <property type="entry name" value="NAD(P)-binding Rossmann-fold domains"/>
    <property type="match status" value="1"/>
</dbReference>
<evidence type="ECO:0000259" key="1">
    <source>
        <dbReference type="Pfam" id="PF03446"/>
    </source>
</evidence>
<evidence type="ECO:0000313" key="4">
    <source>
        <dbReference type="Proteomes" id="UP000030672"/>
    </source>
</evidence>
<dbReference type="Gene3D" id="1.10.1040.10">
    <property type="entry name" value="N-(1-d-carboxylethyl)-l-norvaline Dehydrogenase, domain 2"/>
    <property type="match status" value="2"/>
</dbReference>
<sequence>MGLKDVGFIGLGAMGGGVAINLAREGYNVKGFDLAQPLVDALVKEGGKAAKTQQETATDVEYLCIMVANHHQTSSALFDGDHPAIKGLGQNKTVILLSTTPPAYLHELRQKLDDAGRSDVKLLDCPVSGGTIRAANGTLSIFAAGKEEDVEASKDILNTMSGNLYRIQGGISSGTKVKTIHQLLAATNIILASEAMGLAATVGLNTQKVYEHVKANDGTSFMFENRAPHMLADDWSPLSALGIILKDAGIVTATARSGYFPTPLADCAEQCYLQGLQAGLLRDDDAKLVTMYIPSSSPSLVKENSTADVKMHSNHQVSADTVNDLLAGVHLAASVEAMAFCKHLEMDRKLMCEIISKAAGWCDMYTKHIPAMLEKDDWSLASCAAAEDVRRRLEAAVEKARALKYPVPMASAALQQFYFAGLRG</sequence>
<feature type="domain" description="3-hydroxyisobutyrate dehydrogenase-like NAD-binding" evidence="2">
    <location>
        <begin position="321"/>
        <end position="417"/>
    </location>
</feature>